<evidence type="ECO:0000259" key="8">
    <source>
        <dbReference type="PROSITE" id="PS50011"/>
    </source>
</evidence>
<dbReference type="InterPro" id="IPR008271">
    <property type="entry name" value="Ser/Thr_kinase_AS"/>
</dbReference>
<evidence type="ECO:0000256" key="4">
    <source>
        <dbReference type="ARBA" id="ARBA00022777"/>
    </source>
</evidence>
<dbReference type="GO" id="GO:0033316">
    <property type="term" value="P:meiotic spindle assembly checkpoint signaling"/>
    <property type="evidence" value="ECO:0007669"/>
    <property type="project" value="TreeGrafter"/>
</dbReference>
<reference evidence="9 10" key="1">
    <citation type="journal article" date="2018" name="Nat. Ecol. Evol.">
        <title>Pezizomycetes genomes reveal the molecular basis of ectomycorrhizal truffle lifestyle.</title>
        <authorList>
            <person name="Murat C."/>
            <person name="Payen T."/>
            <person name="Noel B."/>
            <person name="Kuo A."/>
            <person name="Morin E."/>
            <person name="Chen J."/>
            <person name="Kohler A."/>
            <person name="Krizsan K."/>
            <person name="Balestrini R."/>
            <person name="Da Silva C."/>
            <person name="Montanini B."/>
            <person name="Hainaut M."/>
            <person name="Levati E."/>
            <person name="Barry K.W."/>
            <person name="Belfiori B."/>
            <person name="Cichocki N."/>
            <person name="Clum A."/>
            <person name="Dockter R.B."/>
            <person name="Fauchery L."/>
            <person name="Guy J."/>
            <person name="Iotti M."/>
            <person name="Le Tacon F."/>
            <person name="Lindquist E.A."/>
            <person name="Lipzen A."/>
            <person name="Malagnac F."/>
            <person name="Mello A."/>
            <person name="Molinier V."/>
            <person name="Miyauchi S."/>
            <person name="Poulain J."/>
            <person name="Riccioni C."/>
            <person name="Rubini A."/>
            <person name="Sitrit Y."/>
            <person name="Splivallo R."/>
            <person name="Traeger S."/>
            <person name="Wang M."/>
            <person name="Zifcakova L."/>
            <person name="Wipf D."/>
            <person name="Zambonelli A."/>
            <person name="Paolocci F."/>
            <person name="Nowrousian M."/>
            <person name="Ottonello S."/>
            <person name="Baldrian P."/>
            <person name="Spatafora J.W."/>
            <person name="Henrissat B."/>
            <person name="Nagy L.G."/>
            <person name="Aury J.M."/>
            <person name="Wincker P."/>
            <person name="Grigoriev I.V."/>
            <person name="Bonfante P."/>
            <person name="Martin F.M."/>
        </authorList>
    </citation>
    <scope>NUCLEOTIDE SEQUENCE [LARGE SCALE GENOMIC DNA]</scope>
    <source>
        <strain evidence="9 10">CCBAS932</strain>
    </source>
</reference>
<dbReference type="FunFam" id="3.30.200.20:FF:000131">
    <property type="entry name" value="Dual specificity protein kinase TTK"/>
    <property type="match status" value="1"/>
</dbReference>
<dbReference type="GO" id="GO:0005524">
    <property type="term" value="F:ATP binding"/>
    <property type="evidence" value="ECO:0007669"/>
    <property type="project" value="UniProtKB-UniRule"/>
</dbReference>
<gene>
    <name evidence="9" type="ORF">P167DRAFT_561367</name>
</gene>
<dbReference type="GO" id="GO:0098813">
    <property type="term" value="P:nuclear chromosome segregation"/>
    <property type="evidence" value="ECO:0007669"/>
    <property type="project" value="UniProtKB-ARBA"/>
</dbReference>
<evidence type="ECO:0000313" key="9">
    <source>
        <dbReference type="EMBL" id="RPB17731.1"/>
    </source>
</evidence>
<keyword evidence="4 9" id="KW-0418">Kinase</keyword>
<dbReference type="Gene3D" id="1.10.510.10">
    <property type="entry name" value="Transferase(Phosphotransferase) domain 1"/>
    <property type="match status" value="1"/>
</dbReference>
<keyword evidence="1" id="KW-0723">Serine/threonine-protein kinase</keyword>
<dbReference type="GO" id="GO:0004712">
    <property type="term" value="F:protein serine/threonine/tyrosine kinase activity"/>
    <property type="evidence" value="ECO:0007669"/>
    <property type="project" value="TreeGrafter"/>
</dbReference>
<dbReference type="InterPro" id="IPR027084">
    <property type="entry name" value="Mps1_cat"/>
</dbReference>
<feature type="binding site" evidence="6">
    <location>
        <position position="513"/>
    </location>
    <ligand>
        <name>ATP</name>
        <dbReference type="ChEBI" id="CHEBI:30616"/>
    </ligand>
</feature>
<dbReference type="GO" id="GO:0034501">
    <property type="term" value="P:protein localization to kinetochore"/>
    <property type="evidence" value="ECO:0007669"/>
    <property type="project" value="TreeGrafter"/>
</dbReference>
<evidence type="ECO:0000256" key="6">
    <source>
        <dbReference type="PROSITE-ProRule" id="PRU10141"/>
    </source>
</evidence>
<feature type="compositionally biased region" description="Polar residues" evidence="7">
    <location>
        <begin position="299"/>
        <end position="319"/>
    </location>
</feature>
<evidence type="ECO:0000256" key="3">
    <source>
        <dbReference type="ARBA" id="ARBA00022741"/>
    </source>
</evidence>
<keyword evidence="3 6" id="KW-0547">Nucleotide-binding</keyword>
<evidence type="ECO:0000256" key="2">
    <source>
        <dbReference type="ARBA" id="ARBA00022679"/>
    </source>
</evidence>
<sequence length="837" mass="91078">MTSMSATVSTPSPLSALTRPAKQRRQSPYLTHSRRSSPLSIGRMNDSDEDEEDDGKAPQLSALAQMLLNDFPESQSDRGSRTPTADPMPGVESVIPRKRISWDRSPPPAYRNAMMEEEEPHTHRRSSSSSISPDYSTARELVTPAPGGRYSRRVLASGGSSGNSEELKQQQQQQEEGQSYYGSVAKPSANQLTMTMQPSTTASAIRWKRAGRGLAGGLAGPPRRGPRRGSDPQDMEGYEGYAVEDAGSEHNPVEIKEMDEPSSGSSSKGFGGNTSMREETPVGEGSFSMMSRRSRRSSPETSMQQQHPRSMSLFSNNTPEEIRSGSPDSSRRSSSSRAAAVAAAAAAAVPQVLAAKDKENMPPPPTFRRPTSTVPASKRLSFAAEEVKPVAAAAAAASRAPSPVEEKEYKSFAPTLAAAAAGSPERKNVLSMKSNNTPLRPPPPPPPPKMSMLEAVTASAGASATAAQQSSRKQRSVVHVNGKPYRRLDAIGKGGSSKVYKVMAENFKILAMKKVTFTAQDGESAIRGYKGEIDLLKKLAHVDRVVRLYDWEINDAKQCLTMLMECGETDLAKVLMMRHNNEDSQMDISFIRYYWREMLLCVDSVHKLNIIHSDLKPANFLVVQGRLKLIDFGIANAIADDTVNVHRESQVGTLNYMSPEAIVDINAASGKAMATVGAPRLMKLGAPSDVWSLGCILYQMTYGRGPFAHLTSMYQKINAIPDPNYAIDYPATGIGGAPVPPSLVATIDGCLQRDKAARPTIERMLALEDPFLNPDTYRPVREGVVDISYEVLKMLMENTVEHVSVNGAADKERVAAWATDVYAKLERRMWESRGGQR</sequence>
<dbReference type="EMBL" id="ML119105">
    <property type="protein sequence ID" value="RPB17731.1"/>
    <property type="molecule type" value="Genomic_DNA"/>
</dbReference>
<name>A0A3N4LAQ8_9PEZI</name>
<dbReference type="SUPFAM" id="SSF56112">
    <property type="entry name" value="Protein kinase-like (PK-like)"/>
    <property type="match status" value="1"/>
</dbReference>
<feature type="compositionally biased region" description="Polar residues" evidence="7">
    <location>
        <begin position="1"/>
        <end position="15"/>
    </location>
</feature>
<dbReference type="InParanoid" id="A0A3N4LAQ8"/>
<keyword evidence="2" id="KW-0808">Transferase</keyword>
<dbReference type="STRING" id="1392247.A0A3N4LAQ8"/>
<evidence type="ECO:0000256" key="5">
    <source>
        <dbReference type="ARBA" id="ARBA00022840"/>
    </source>
</evidence>
<evidence type="ECO:0000256" key="7">
    <source>
        <dbReference type="SAM" id="MobiDB-lite"/>
    </source>
</evidence>
<protein>
    <submittedName>
        <fullName evidence="9">Kinase-like protein</fullName>
    </submittedName>
</protein>
<dbReference type="InterPro" id="IPR011009">
    <property type="entry name" value="Kinase-like_dom_sf"/>
</dbReference>
<dbReference type="PROSITE" id="PS50011">
    <property type="entry name" value="PROTEIN_KINASE_DOM"/>
    <property type="match status" value="1"/>
</dbReference>
<evidence type="ECO:0000313" key="10">
    <source>
        <dbReference type="Proteomes" id="UP000277580"/>
    </source>
</evidence>
<dbReference type="InterPro" id="IPR017441">
    <property type="entry name" value="Protein_kinase_ATP_BS"/>
</dbReference>
<dbReference type="CDD" id="cd14131">
    <property type="entry name" value="PKc_Mps1"/>
    <property type="match status" value="1"/>
</dbReference>
<keyword evidence="5 6" id="KW-0067">ATP-binding</keyword>
<dbReference type="Gene3D" id="3.30.200.20">
    <property type="entry name" value="Phosphorylase Kinase, domain 1"/>
    <property type="match status" value="1"/>
</dbReference>
<feature type="compositionally biased region" description="Polar residues" evidence="7">
    <location>
        <begin position="188"/>
        <end position="203"/>
    </location>
</feature>
<dbReference type="PANTHER" id="PTHR22974:SF21">
    <property type="entry name" value="DUAL SPECIFICITY PROTEIN KINASE TTK"/>
    <property type="match status" value="1"/>
</dbReference>
<proteinExistence type="predicted"/>
<feature type="compositionally biased region" description="Basic and acidic residues" evidence="7">
    <location>
        <begin position="247"/>
        <end position="259"/>
    </location>
</feature>
<dbReference type="PROSITE" id="PS00108">
    <property type="entry name" value="PROTEIN_KINASE_ST"/>
    <property type="match status" value="1"/>
</dbReference>
<dbReference type="InterPro" id="IPR000719">
    <property type="entry name" value="Prot_kinase_dom"/>
</dbReference>
<feature type="compositionally biased region" description="Low complexity" evidence="7">
    <location>
        <begin position="169"/>
        <end position="183"/>
    </location>
</feature>
<dbReference type="Proteomes" id="UP000277580">
    <property type="component" value="Unassembled WGS sequence"/>
</dbReference>
<dbReference type="SMART" id="SM00220">
    <property type="entry name" value="S_TKc"/>
    <property type="match status" value="1"/>
</dbReference>
<feature type="compositionally biased region" description="Low complexity" evidence="7">
    <location>
        <begin position="332"/>
        <end position="349"/>
    </location>
</feature>
<dbReference type="GO" id="GO:0004674">
    <property type="term" value="F:protein serine/threonine kinase activity"/>
    <property type="evidence" value="ECO:0007669"/>
    <property type="project" value="UniProtKB-KW"/>
</dbReference>
<feature type="region of interest" description="Disordered" evidence="7">
    <location>
        <begin position="420"/>
        <end position="452"/>
    </location>
</feature>
<dbReference type="FunFam" id="1.10.510.10:FF:000224">
    <property type="entry name" value="serine/threonine-protein kinase mph1 isoform X1"/>
    <property type="match status" value="1"/>
</dbReference>
<feature type="domain" description="Protein kinase" evidence="8">
    <location>
        <begin position="485"/>
        <end position="772"/>
    </location>
</feature>
<evidence type="ECO:0000256" key="1">
    <source>
        <dbReference type="ARBA" id="ARBA00022527"/>
    </source>
</evidence>
<dbReference type="Pfam" id="PF00069">
    <property type="entry name" value="Pkinase"/>
    <property type="match status" value="1"/>
</dbReference>
<dbReference type="AlphaFoldDB" id="A0A3N4LAQ8"/>
<feature type="region of interest" description="Disordered" evidence="7">
    <location>
        <begin position="1"/>
        <end position="376"/>
    </location>
</feature>
<feature type="compositionally biased region" description="Pro residues" evidence="7">
    <location>
        <begin position="439"/>
        <end position="449"/>
    </location>
</feature>
<dbReference type="PROSITE" id="PS00107">
    <property type="entry name" value="PROTEIN_KINASE_ATP"/>
    <property type="match status" value="1"/>
</dbReference>
<dbReference type="PANTHER" id="PTHR22974">
    <property type="entry name" value="MIXED LINEAGE PROTEIN KINASE"/>
    <property type="match status" value="1"/>
</dbReference>
<dbReference type="GO" id="GO:0005634">
    <property type="term" value="C:nucleus"/>
    <property type="evidence" value="ECO:0007669"/>
    <property type="project" value="TreeGrafter"/>
</dbReference>
<dbReference type="GO" id="GO:0007094">
    <property type="term" value="P:mitotic spindle assembly checkpoint signaling"/>
    <property type="evidence" value="ECO:0007669"/>
    <property type="project" value="TreeGrafter"/>
</dbReference>
<accession>A0A3N4LAQ8</accession>
<dbReference type="OrthoDB" id="20524at2759"/>
<dbReference type="GO" id="GO:0000776">
    <property type="term" value="C:kinetochore"/>
    <property type="evidence" value="ECO:0007669"/>
    <property type="project" value="TreeGrafter"/>
</dbReference>
<organism evidence="9 10">
    <name type="scientific">Morchella conica CCBAS932</name>
    <dbReference type="NCBI Taxonomy" id="1392247"/>
    <lineage>
        <taxon>Eukaryota</taxon>
        <taxon>Fungi</taxon>
        <taxon>Dikarya</taxon>
        <taxon>Ascomycota</taxon>
        <taxon>Pezizomycotina</taxon>
        <taxon>Pezizomycetes</taxon>
        <taxon>Pezizales</taxon>
        <taxon>Morchellaceae</taxon>
        <taxon>Morchella</taxon>
    </lineage>
</organism>
<keyword evidence="10" id="KW-1185">Reference proteome</keyword>